<comment type="caution">
    <text evidence="1">The sequence shown here is derived from an EMBL/GenBank/DDBJ whole genome shotgun (WGS) entry which is preliminary data.</text>
</comment>
<evidence type="ECO:0000313" key="2">
    <source>
        <dbReference type="Proteomes" id="UP000036403"/>
    </source>
</evidence>
<dbReference type="Proteomes" id="UP000036403">
    <property type="component" value="Unassembled WGS sequence"/>
</dbReference>
<reference evidence="1 2" key="1">
    <citation type="submission" date="2015-04" db="EMBL/GenBank/DDBJ databases">
        <title>Lasius niger genome sequencing.</title>
        <authorList>
            <person name="Konorov E.A."/>
            <person name="Nikitin M.A."/>
            <person name="Kirill M.V."/>
            <person name="Chang P."/>
        </authorList>
    </citation>
    <scope>NUCLEOTIDE SEQUENCE [LARGE SCALE GENOMIC DNA]</scope>
    <source>
        <tissue evidence="1">Whole</tissue>
    </source>
</reference>
<dbReference type="AlphaFoldDB" id="A0A0J7K4W9"/>
<name>A0A0J7K4W9_LASNI</name>
<gene>
    <name evidence="1" type="ORF">RF55_16345</name>
</gene>
<protein>
    <submittedName>
        <fullName evidence="1">Uncharacterized protein</fullName>
    </submittedName>
</protein>
<proteinExistence type="predicted"/>
<sequence>MEIDVLWSYGGLMDIHWMPISMWGFWQVEAAASRQWEEQQLEKQRKHSEELVRLSNALNSAIDRLLTGINMRAPPVVSTPYLFHQHGFRKSWIFSLLTISNESSDVRFKYEFPSESKHYNRSYRF</sequence>
<evidence type="ECO:0000313" key="1">
    <source>
        <dbReference type="EMBL" id="KMQ85226.1"/>
    </source>
</evidence>
<accession>A0A0J7K4W9</accession>
<dbReference type="PaxDb" id="67767-A0A0J7K4W9"/>
<dbReference type="EMBL" id="LBMM01014313">
    <property type="protein sequence ID" value="KMQ85226.1"/>
    <property type="molecule type" value="Genomic_DNA"/>
</dbReference>
<organism evidence="1 2">
    <name type="scientific">Lasius niger</name>
    <name type="common">Black garden ant</name>
    <dbReference type="NCBI Taxonomy" id="67767"/>
    <lineage>
        <taxon>Eukaryota</taxon>
        <taxon>Metazoa</taxon>
        <taxon>Ecdysozoa</taxon>
        <taxon>Arthropoda</taxon>
        <taxon>Hexapoda</taxon>
        <taxon>Insecta</taxon>
        <taxon>Pterygota</taxon>
        <taxon>Neoptera</taxon>
        <taxon>Endopterygota</taxon>
        <taxon>Hymenoptera</taxon>
        <taxon>Apocrita</taxon>
        <taxon>Aculeata</taxon>
        <taxon>Formicoidea</taxon>
        <taxon>Formicidae</taxon>
        <taxon>Formicinae</taxon>
        <taxon>Lasius</taxon>
        <taxon>Lasius</taxon>
    </lineage>
</organism>
<keyword evidence="2" id="KW-1185">Reference proteome</keyword>